<dbReference type="EMBL" id="KC246783">
    <property type="protein sequence ID" value="AHF24078.1"/>
    <property type="molecule type" value="Genomic_DNA"/>
</dbReference>
<dbReference type="SUPFAM" id="SSF58113">
    <property type="entry name" value="Apolipoprotein A-I"/>
    <property type="match status" value="1"/>
</dbReference>
<reference evidence="5" key="1">
    <citation type="journal article" date="2013" name="PLoS ONE">
        <title>Metagenomic insights into the carbohydrate-active enzymes carried by the microorganisms adhering to solid digesta in the rumen of cows.</title>
        <authorList>
            <person name="Wang L."/>
            <person name="Hatem A."/>
            <person name="Catalyurek U.V."/>
            <person name="Morrison M."/>
            <person name="Yu Z."/>
        </authorList>
    </citation>
    <scope>NUCLEOTIDE SEQUENCE</scope>
</reference>
<accession>W0FHA5</accession>
<keyword evidence="3" id="KW-0812">Transmembrane</keyword>
<dbReference type="InterPro" id="IPR010090">
    <property type="entry name" value="Phage_tape_meas"/>
</dbReference>
<name>W0FHA5_9BACT</name>
<protein>
    <submittedName>
        <fullName evidence="5">Phage tail tape measure protein, family, core region domain protein</fullName>
    </submittedName>
</protein>
<keyword evidence="3" id="KW-1133">Transmembrane helix</keyword>
<keyword evidence="1" id="KW-1188">Viral release from host cell</keyword>
<dbReference type="PANTHER" id="PTHR37813:SF1">
    <property type="entry name" value="FELS-2 PROPHAGE PROTEIN"/>
    <property type="match status" value="1"/>
</dbReference>
<dbReference type="AlphaFoldDB" id="W0FHA5"/>
<keyword evidence="2" id="KW-0175">Coiled coil</keyword>
<proteinExistence type="predicted"/>
<evidence type="ECO:0000256" key="3">
    <source>
        <dbReference type="SAM" id="Phobius"/>
    </source>
</evidence>
<keyword evidence="3" id="KW-0472">Membrane</keyword>
<feature type="coiled-coil region" evidence="2">
    <location>
        <begin position="61"/>
        <end position="196"/>
    </location>
</feature>
<sequence>MANKNEAKIKFTAETSDFTNQLKSANSALAALRAGLKLNDAELKNNGNQTDYLKNKQSLLQAELEANRAKQEALNGKLEAAKSIYGADSAEVQEWTTKLTRAKTEEQQLEAALGQTEAALQEQIAAEQKAQSPLEQVNTKISQQKQELEKLVTEYKNTALEQGTNSQAALELKEKINQLNSEIGEEESELRKVDDALRSTDADAGSAATGGWSVLNQVIADLESNAIQQAINKLQEFAKETIQLGIDFTSSMSNVKAISGATDEQLATLEATARDLGSSTVFSASEVSDAFGYMAMAGWDTEQMLGGIEGVLNLAAASGEDLATTSDIVTDAMTAFGLSAEEAGHFADVLAATSVNANTNVGMLGESFKYVAPVAGSLGYSVEDTNIALGLMANAGIKASSAGTSLRTLLTNMAKPTDAMADAMDTLGVSLEDGNGNMLSFKEVLDQLRDGFGDLKIPQEEANEEFAKLDAALASGEITQKQYENSVADLTERCFGAEGALKAQAAATLGGKTGMSGLMAIVNASEEDYEKLTGAIYDCGGSAKTMSEIMNDNLGGDLKEMNSALEEFKLKIFESIENPLRDIIQTVTTKVVPAMTAVLSFMQKHKVALGLLGAAIGVVTGAVLLHNTVQAVKTAMNAAEATSIGALIAAKVASAAASWAALAPYILIVAAIAAVIAIIVICVKHWDQIKAKMLEVVAAIKEKVTTAWTSLKTVTGNVMNAIKTTIANIWNGIKSTVTSAVNAVKSKVQSVFNAIKSLTSTVWNGIKSAITSPIQSAKSTVSSIFSSMKSSISSTVSGIKSTISSAFNAAKTAITSPIESAKNTLSSIVSKIKGLFPVSFGHILSFSLPSISVSAGSPPWGIGGKGTKPSFSVSWVRHAEGGIFPRSTLLPTLRAIHEVGEDGPEAIAPINLLQDYVGDAVRENMPQPIDYDRLAEKIAGVFSRIRTSIKINDREFGRLVREVN</sequence>
<feature type="transmembrane region" description="Helical" evidence="3">
    <location>
        <begin position="665"/>
        <end position="683"/>
    </location>
</feature>
<organism evidence="5">
    <name type="scientific">uncultured bacterium Contig643</name>
    <dbReference type="NCBI Taxonomy" id="1393602"/>
    <lineage>
        <taxon>Bacteria</taxon>
        <taxon>environmental samples</taxon>
    </lineage>
</organism>
<dbReference type="PANTHER" id="PTHR37813">
    <property type="entry name" value="FELS-2 PROPHAGE PROTEIN"/>
    <property type="match status" value="1"/>
</dbReference>
<dbReference type="Gene3D" id="1.20.120.20">
    <property type="entry name" value="Apolipoprotein"/>
    <property type="match status" value="1"/>
</dbReference>
<feature type="domain" description="Phage tail tape measure protein" evidence="4">
    <location>
        <begin position="271"/>
        <end position="460"/>
    </location>
</feature>
<evidence type="ECO:0000256" key="1">
    <source>
        <dbReference type="ARBA" id="ARBA00022612"/>
    </source>
</evidence>
<evidence type="ECO:0000256" key="2">
    <source>
        <dbReference type="SAM" id="Coils"/>
    </source>
</evidence>
<dbReference type="NCBIfam" id="TIGR01760">
    <property type="entry name" value="tape_meas_TP901"/>
    <property type="match status" value="2"/>
</dbReference>
<evidence type="ECO:0000313" key="5">
    <source>
        <dbReference type="EMBL" id="AHF24078.1"/>
    </source>
</evidence>
<feature type="transmembrane region" description="Helical" evidence="3">
    <location>
        <begin position="607"/>
        <end position="626"/>
    </location>
</feature>
<dbReference type="Pfam" id="PF10145">
    <property type="entry name" value="PhageMin_Tail"/>
    <property type="match status" value="1"/>
</dbReference>
<evidence type="ECO:0000259" key="4">
    <source>
        <dbReference type="Pfam" id="PF10145"/>
    </source>
</evidence>